<organism evidence="14 15">
    <name type="scientific">Streblomastix strix</name>
    <dbReference type="NCBI Taxonomy" id="222440"/>
    <lineage>
        <taxon>Eukaryota</taxon>
        <taxon>Metamonada</taxon>
        <taxon>Preaxostyla</taxon>
        <taxon>Oxymonadida</taxon>
        <taxon>Streblomastigidae</taxon>
        <taxon>Streblomastix</taxon>
    </lineage>
</organism>
<comment type="subcellular location">
    <subcellularLocation>
        <location evidence="1">Nucleus</location>
    </subcellularLocation>
</comment>
<dbReference type="PROSITE" id="PS50011">
    <property type="entry name" value="PROTEIN_KINASE_DOM"/>
    <property type="match status" value="1"/>
</dbReference>
<accession>A0A5J4UM31</accession>
<dbReference type="Gene3D" id="1.10.510.10">
    <property type="entry name" value="Transferase(Phosphotransferase) domain 1"/>
    <property type="match status" value="1"/>
</dbReference>
<keyword evidence="4" id="KW-0479">Metal-binding</keyword>
<feature type="region of interest" description="Disordered" evidence="11">
    <location>
        <begin position="143"/>
        <end position="167"/>
    </location>
</feature>
<evidence type="ECO:0000313" key="14">
    <source>
        <dbReference type="EMBL" id="KAA6371343.1"/>
    </source>
</evidence>
<dbReference type="PANTHER" id="PTHR43671">
    <property type="entry name" value="SERINE/THREONINE-PROTEIN KINASE NEK"/>
    <property type="match status" value="1"/>
</dbReference>
<reference evidence="14 15" key="1">
    <citation type="submission" date="2019-03" db="EMBL/GenBank/DDBJ databases">
        <title>Single cell metagenomics reveals metabolic interactions within the superorganism composed of flagellate Streblomastix strix and complex community of Bacteroidetes bacteria on its surface.</title>
        <authorList>
            <person name="Treitli S.C."/>
            <person name="Kolisko M."/>
            <person name="Husnik F."/>
            <person name="Keeling P."/>
            <person name="Hampl V."/>
        </authorList>
    </citation>
    <scope>NUCLEOTIDE SEQUENCE [LARGE SCALE GENOMIC DNA]</scope>
    <source>
        <strain evidence="14">ST1C</strain>
    </source>
</reference>
<keyword evidence="3" id="KW-0808">Transferase</keyword>
<gene>
    <name evidence="14" type="ORF">EZS28_033130</name>
</gene>
<evidence type="ECO:0000256" key="2">
    <source>
        <dbReference type="ARBA" id="ARBA00012513"/>
    </source>
</evidence>
<dbReference type="PROSITE" id="PS51907">
    <property type="entry name" value="ZF_UBZ3"/>
    <property type="match status" value="1"/>
</dbReference>
<dbReference type="GO" id="GO:0005634">
    <property type="term" value="C:nucleus"/>
    <property type="evidence" value="ECO:0007669"/>
    <property type="project" value="UniProtKB-SubCell"/>
</dbReference>
<keyword evidence="10" id="KW-0539">Nucleus</keyword>
<dbReference type="GO" id="GO:0004674">
    <property type="term" value="F:protein serine/threonine kinase activity"/>
    <property type="evidence" value="ECO:0007669"/>
    <property type="project" value="UniProtKB-EC"/>
</dbReference>
<evidence type="ECO:0000256" key="9">
    <source>
        <dbReference type="ARBA" id="ARBA00023204"/>
    </source>
</evidence>
<evidence type="ECO:0000256" key="10">
    <source>
        <dbReference type="ARBA" id="ARBA00023242"/>
    </source>
</evidence>
<dbReference type="Pfam" id="PF00069">
    <property type="entry name" value="Pkinase"/>
    <property type="match status" value="1"/>
</dbReference>
<evidence type="ECO:0000256" key="11">
    <source>
        <dbReference type="SAM" id="MobiDB-lite"/>
    </source>
</evidence>
<dbReference type="Gene3D" id="1.25.10.10">
    <property type="entry name" value="Leucine-rich Repeat Variant"/>
    <property type="match status" value="1"/>
</dbReference>
<dbReference type="InterPro" id="IPR000719">
    <property type="entry name" value="Prot_kinase_dom"/>
</dbReference>
<feature type="region of interest" description="Disordered" evidence="11">
    <location>
        <begin position="210"/>
        <end position="241"/>
    </location>
</feature>
<feature type="region of interest" description="Disordered" evidence="11">
    <location>
        <begin position="580"/>
        <end position="610"/>
    </location>
</feature>
<dbReference type="Proteomes" id="UP000324800">
    <property type="component" value="Unassembled WGS sequence"/>
</dbReference>
<keyword evidence="7" id="KW-0418">Kinase</keyword>
<evidence type="ECO:0000256" key="5">
    <source>
        <dbReference type="ARBA" id="ARBA00022741"/>
    </source>
</evidence>
<dbReference type="InterPro" id="IPR011989">
    <property type="entry name" value="ARM-like"/>
</dbReference>
<dbReference type="EMBL" id="SNRW01014564">
    <property type="protein sequence ID" value="KAA6371343.1"/>
    <property type="molecule type" value="Genomic_DNA"/>
</dbReference>
<keyword evidence="5" id="KW-0547">Nucleotide-binding</keyword>
<feature type="non-terminal residue" evidence="14">
    <location>
        <position position="1"/>
    </location>
</feature>
<evidence type="ECO:0000313" key="15">
    <source>
        <dbReference type="Proteomes" id="UP000324800"/>
    </source>
</evidence>
<evidence type="ECO:0000256" key="8">
    <source>
        <dbReference type="ARBA" id="ARBA00022840"/>
    </source>
</evidence>
<feature type="compositionally biased region" description="Low complexity" evidence="11">
    <location>
        <begin position="210"/>
        <end position="229"/>
    </location>
</feature>
<evidence type="ECO:0000256" key="3">
    <source>
        <dbReference type="ARBA" id="ARBA00022679"/>
    </source>
</evidence>
<keyword evidence="9" id="KW-0234">DNA repair</keyword>
<evidence type="ECO:0000256" key="4">
    <source>
        <dbReference type="ARBA" id="ARBA00022723"/>
    </source>
</evidence>
<dbReference type="GO" id="GO:0046872">
    <property type="term" value="F:metal ion binding"/>
    <property type="evidence" value="ECO:0007669"/>
    <property type="project" value="UniProtKB-KW"/>
</dbReference>
<evidence type="ECO:0000259" key="13">
    <source>
        <dbReference type="PROSITE" id="PS51907"/>
    </source>
</evidence>
<dbReference type="PANTHER" id="PTHR43671:SF13">
    <property type="entry name" value="SERINE_THREONINE-PROTEIN KINASE NEK2"/>
    <property type="match status" value="1"/>
</dbReference>
<name>A0A5J4UM31_9EUKA</name>
<feature type="compositionally biased region" description="Basic and acidic residues" evidence="11">
    <location>
        <begin position="231"/>
        <end position="241"/>
    </location>
</feature>
<feature type="region of interest" description="Disordered" evidence="11">
    <location>
        <begin position="262"/>
        <end position="281"/>
    </location>
</feature>
<dbReference type="GO" id="GO:0006281">
    <property type="term" value="P:DNA repair"/>
    <property type="evidence" value="ECO:0007669"/>
    <property type="project" value="UniProtKB-KW"/>
</dbReference>
<keyword evidence="6" id="KW-0227">DNA damage</keyword>
<feature type="domain" description="UBZ3-type" evidence="13">
    <location>
        <begin position="300"/>
        <end position="334"/>
    </location>
</feature>
<evidence type="ECO:0000259" key="12">
    <source>
        <dbReference type="PROSITE" id="PS50011"/>
    </source>
</evidence>
<dbReference type="InterPro" id="IPR011009">
    <property type="entry name" value="Kinase-like_dom_sf"/>
</dbReference>
<dbReference type="GO" id="GO:0005524">
    <property type="term" value="F:ATP binding"/>
    <property type="evidence" value="ECO:0007669"/>
    <property type="project" value="UniProtKB-KW"/>
</dbReference>
<proteinExistence type="predicted"/>
<feature type="compositionally biased region" description="Acidic residues" evidence="11">
    <location>
        <begin position="589"/>
        <end position="610"/>
    </location>
</feature>
<evidence type="ECO:0000256" key="1">
    <source>
        <dbReference type="ARBA" id="ARBA00004123"/>
    </source>
</evidence>
<sequence>VDVWAAGILFYQLFTHEFPFDSSTPQSIMMFMMNKKLKRPSSVKDKVAWDLISKMLNFDRNKRLSAEKALSHEFFIGKKSNEGVTAEAVRLAQIAQTAKQNGNDKITVMETDAKFIIPVSDIKPILNVDPEAENEQLKKQINTRGSQSMTSLRQAETSPFSGIQSQSSLASRIQDPISFRPTQNPILPKTDNSIIQQQAQQSNSLHIYQSTPSIPSYQSSSQLNTSSPLKQDQKQTPEYKDKFVSRNDYSVIFPKVPKLEQPFQQQSIQQQPNQQQQPQQYPLIYPPPQPYRQNQVVQVEDNAQIICDLCHQKIKFSKYQAHADEHIAQRHQQSQSINWNSIQVDQQPESIVINYRQVVEILKGNNFQQQENECRNILSKFKDKIDDKEKENSIIAGVAQELTRIIENRNLSQITSIFIDAFFSLTIPANIELRPQLYAIKNPFPGLFRLLDSRNSEVILLAIKSIASMINGGISKLKTADPHPYFDNVSRLNGINKIFSIFRHNSDKQVKDTCAISIGRIFHEKEITNEEMKSNIIAHLKSILMDQDEWTSSQSILALGYLSWNSANLQEIEKDGFDLSDYTRRKNQDDDDSEDDKNDDDEDSEDDKID</sequence>
<comment type="caution">
    <text evidence="14">The sequence shown here is derived from an EMBL/GenBank/DDBJ whole genome shotgun (WGS) entry which is preliminary data.</text>
</comment>
<dbReference type="InterPro" id="IPR050660">
    <property type="entry name" value="NEK_Ser/Thr_kinase"/>
</dbReference>
<evidence type="ECO:0000256" key="6">
    <source>
        <dbReference type="ARBA" id="ARBA00022763"/>
    </source>
</evidence>
<feature type="non-terminal residue" evidence="14">
    <location>
        <position position="610"/>
    </location>
</feature>
<evidence type="ECO:0000256" key="7">
    <source>
        <dbReference type="ARBA" id="ARBA00022777"/>
    </source>
</evidence>
<dbReference type="InterPro" id="IPR016024">
    <property type="entry name" value="ARM-type_fold"/>
</dbReference>
<dbReference type="SUPFAM" id="SSF48371">
    <property type="entry name" value="ARM repeat"/>
    <property type="match status" value="1"/>
</dbReference>
<protein>
    <recommendedName>
        <fullName evidence="2">non-specific serine/threonine protein kinase</fullName>
        <ecNumber evidence="2">2.7.11.1</ecNumber>
    </recommendedName>
</protein>
<dbReference type="SUPFAM" id="SSF56112">
    <property type="entry name" value="Protein kinase-like (PK-like)"/>
    <property type="match status" value="1"/>
</dbReference>
<feature type="domain" description="Protein kinase" evidence="12">
    <location>
        <begin position="1"/>
        <end position="75"/>
    </location>
</feature>
<dbReference type="InterPro" id="IPR041298">
    <property type="entry name" value="UBZ3"/>
</dbReference>
<keyword evidence="8" id="KW-0067">ATP-binding</keyword>
<dbReference type="EC" id="2.7.11.1" evidence="2"/>
<dbReference type="AlphaFoldDB" id="A0A5J4UM31"/>